<evidence type="ECO:0000313" key="8">
    <source>
        <dbReference type="RefSeq" id="XP_014681837.1"/>
    </source>
</evidence>
<evidence type="ECO:0000259" key="6">
    <source>
        <dbReference type="Pfam" id="PF23613"/>
    </source>
</evidence>
<dbReference type="Pfam" id="PF23613">
    <property type="entry name" value="ELP3_N"/>
    <property type="match status" value="1"/>
</dbReference>
<dbReference type="Proteomes" id="UP000695022">
    <property type="component" value="Unplaced"/>
</dbReference>
<evidence type="ECO:0000256" key="4">
    <source>
        <dbReference type="ARBA" id="ARBA00023004"/>
    </source>
</evidence>
<organism evidence="7 8">
    <name type="scientific">Priapulus caudatus</name>
    <name type="common">Priapulid worm</name>
    <dbReference type="NCBI Taxonomy" id="37621"/>
    <lineage>
        <taxon>Eukaryota</taxon>
        <taxon>Metazoa</taxon>
        <taxon>Ecdysozoa</taxon>
        <taxon>Scalidophora</taxon>
        <taxon>Priapulida</taxon>
        <taxon>Priapulimorpha</taxon>
        <taxon>Priapulimorphida</taxon>
        <taxon>Priapulidae</taxon>
        <taxon>Priapulus</taxon>
    </lineage>
</organism>
<dbReference type="PANTHER" id="PTHR11135:SF0">
    <property type="entry name" value="ELONGATOR COMPLEX PROTEIN 3"/>
    <property type="match status" value="1"/>
</dbReference>
<keyword evidence="7" id="KW-1185">Reference proteome</keyword>
<keyword evidence="5" id="KW-0411">Iron-sulfur</keyword>
<dbReference type="InterPro" id="IPR039661">
    <property type="entry name" value="ELP3"/>
</dbReference>
<evidence type="ECO:0000256" key="2">
    <source>
        <dbReference type="ARBA" id="ARBA00022691"/>
    </source>
</evidence>
<keyword evidence="2" id="KW-0949">S-adenosyl-L-methionine</keyword>
<gene>
    <name evidence="8" type="primary">LOC106821505</name>
</gene>
<evidence type="ECO:0000256" key="5">
    <source>
        <dbReference type="ARBA" id="ARBA00023014"/>
    </source>
</evidence>
<evidence type="ECO:0000256" key="3">
    <source>
        <dbReference type="ARBA" id="ARBA00022723"/>
    </source>
</evidence>
<accession>A0ABM1FBL6</accession>
<dbReference type="RefSeq" id="XP_014681837.1">
    <property type="nucleotide sequence ID" value="XM_014826351.1"/>
</dbReference>
<dbReference type="GeneID" id="106821505"/>
<protein>
    <submittedName>
        <fullName evidence="8">Elongator complex protein 3-like</fullName>
    </submittedName>
</protein>
<evidence type="ECO:0000313" key="7">
    <source>
        <dbReference type="Proteomes" id="UP000695022"/>
    </source>
</evidence>
<keyword evidence="4" id="KW-0408">Iron</keyword>
<evidence type="ECO:0000256" key="1">
    <source>
        <dbReference type="ARBA" id="ARBA00022485"/>
    </source>
</evidence>
<keyword evidence="3" id="KW-0479">Metal-binding</keyword>
<dbReference type="InterPro" id="IPR056591">
    <property type="entry name" value="ELP3-like_N"/>
</dbReference>
<sequence>MTKKKSRAPAASREQLMMLTVAEIISELVSAHDGSRDVNLNRLKSRAASKHGLASQPRLVDIIAAVPAAYRKALLPKLKAKPVRTASGIAVVAVMCKPHRCPHINFTGSCPPTLTSQVAVPTLTSQVAVPTLTSQVGDL</sequence>
<reference evidence="8" key="1">
    <citation type="submission" date="2025-08" db="UniProtKB">
        <authorList>
            <consortium name="RefSeq"/>
        </authorList>
    </citation>
    <scope>IDENTIFICATION</scope>
</reference>
<feature type="domain" description="ELP3-like N-terminal" evidence="6">
    <location>
        <begin position="17"/>
        <end position="86"/>
    </location>
</feature>
<name>A0ABM1FBL6_PRICU</name>
<keyword evidence="1" id="KW-0004">4Fe-4S</keyword>
<proteinExistence type="predicted"/>
<dbReference type="PANTHER" id="PTHR11135">
    <property type="entry name" value="HISTONE ACETYLTRANSFERASE-RELATED"/>
    <property type="match status" value="1"/>
</dbReference>